<proteinExistence type="predicted"/>
<dbReference type="Gene3D" id="1.10.150.130">
    <property type="match status" value="1"/>
</dbReference>
<sequence length="406" mass="47815">MSKKYKFAKVYKGKSGDASEKWFVFYSFINPSTLRFERIKVYEGINEIKDLQTKEKFGEELISEINKSLKAGYNPFETDESSEVIIKEVQAEIERVENPPFPLITEGFIEFLNEKRRNDLAKPTIQSYEGKIGMFEYYLLENKMADLRVDAIDSLFVSNMLEWLRPVQKWNPTTFNNHLSMWAMLIKWFAKKPRFWVNPEVFDLGKDGDIQFKNSSPMKHQYFGDPVGPRVREELKKFPKLEQFCMFIYFSCMRPDEIRNLKIENVDMAGRYIKIVGKTKSRTVPICDELFDILNSLNIDKHPLNYYVIGKEGEVSPHMHSENWYTKTFREEIRKPLGISENFSPYGWKHTRVVDLLNAKYSDAEVMNLTGHRDTAGYDKYKRDLIGHLETRLRGKTIGWSRNKTE</sequence>
<dbReference type="InterPro" id="IPR011010">
    <property type="entry name" value="DNA_brk_join_enz"/>
</dbReference>
<keyword evidence="2" id="KW-0233">DNA recombination</keyword>
<dbReference type="EMBL" id="JNFF01000019">
    <property type="protein sequence ID" value="KEQ31172.1"/>
    <property type="molecule type" value="Genomic_DNA"/>
</dbReference>
<dbReference type="AlphaFoldDB" id="A0A081PKE9"/>
<reference evidence="4 5" key="1">
    <citation type="journal article" date="1992" name="Int. J. Syst. Bacteriol.">
        <title>Sphingobacterium antarcticus sp. nov. a Psychrotrophic Bacterium from the Soils of Schirmacher Oasis, Antarctica.</title>
        <authorList>
            <person name="Shivaji S."/>
            <person name="Ray M.K."/>
            <person name="Rao N.S."/>
            <person name="Saiserr L."/>
            <person name="Jagannadham M.V."/>
            <person name="Kumar G.S."/>
            <person name="Reddy G."/>
            <person name="Bhargava P.M."/>
        </authorList>
    </citation>
    <scope>NUCLEOTIDE SEQUENCE [LARGE SCALE GENOMIC DNA]</scope>
    <source>
        <strain evidence="4 5">4BY</strain>
    </source>
</reference>
<dbReference type="InterPro" id="IPR002104">
    <property type="entry name" value="Integrase_catalytic"/>
</dbReference>
<dbReference type="OrthoDB" id="9806835at2"/>
<dbReference type="eggNOG" id="COG4974">
    <property type="taxonomic scope" value="Bacteria"/>
</dbReference>
<evidence type="ECO:0000313" key="5">
    <source>
        <dbReference type="Proteomes" id="UP000028007"/>
    </source>
</evidence>
<dbReference type="InterPro" id="IPR010998">
    <property type="entry name" value="Integrase_recombinase_N"/>
</dbReference>
<dbReference type="RefSeq" id="WP_074963896.1">
    <property type="nucleotide sequence ID" value="NZ_JNFF01000019.1"/>
</dbReference>
<name>A0A081PKE9_9SPHI</name>
<evidence type="ECO:0000256" key="1">
    <source>
        <dbReference type="ARBA" id="ARBA00023125"/>
    </source>
</evidence>
<dbReference type="Gene3D" id="1.10.443.10">
    <property type="entry name" value="Intergrase catalytic core"/>
    <property type="match status" value="1"/>
</dbReference>
<dbReference type="Pfam" id="PF00589">
    <property type="entry name" value="Phage_integrase"/>
    <property type="match status" value="1"/>
</dbReference>
<dbReference type="GO" id="GO:0003677">
    <property type="term" value="F:DNA binding"/>
    <property type="evidence" value="ECO:0007669"/>
    <property type="project" value="UniProtKB-KW"/>
</dbReference>
<evidence type="ECO:0000259" key="3">
    <source>
        <dbReference type="PROSITE" id="PS51898"/>
    </source>
</evidence>
<accession>A0A081PKE9</accession>
<evidence type="ECO:0000313" key="4">
    <source>
        <dbReference type="EMBL" id="KEQ31172.1"/>
    </source>
</evidence>
<gene>
    <name evidence="4" type="ORF">N180_02685</name>
</gene>
<organism evidence="4 5">
    <name type="scientific">Pedobacter antarcticus 4BY</name>
    <dbReference type="NCBI Taxonomy" id="1358423"/>
    <lineage>
        <taxon>Bacteria</taxon>
        <taxon>Pseudomonadati</taxon>
        <taxon>Bacteroidota</taxon>
        <taxon>Sphingobacteriia</taxon>
        <taxon>Sphingobacteriales</taxon>
        <taxon>Sphingobacteriaceae</taxon>
        <taxon>Pedobacter</taxon>
    </lineage>
</organism>
<dbReference type="InterPro" id="IPR013762">
    <property type="entry name" value="Integrase-like_cat_sf"/>
</dbReference>
<dbReference type="GO" id="GO:0006310">
    <property type="term" value="P:DNA recombination"/>
    <property type="evidence" value="ECO:0007669"/>
    <property type="project" value="UniProtKB-KW"/>
</dbReference>
<dbReference type="GO" id="GO:0015074">
    <property type="term" value="P:DNA integration"/>
    <property type="evidence" value="ECO:0007669"/>
    <property type="project" value="InterPro"/>
</dbReference>
<keyword evidence="5" id="KW-1185">Reference proteome</keyword>
<evidence type="ECO:0000256" key="2">
    <source>
        <dbReference type="ARBA" id="ARBA00023172"/>
    </source>
</evidence>
<dbReference type="PROSITE" id="PS51898">
    <property type="entry name" value="TYR_RECOMBINASE"/>
    <property type="match status" value="1"/>
</dbReference>
<protein>
    <recommendedName>
        <fullName evidence="3">Tyr recombinase domain-containing protein</fullName>
    </recommendedName>
</protein>
<keyword evidence="1" id="KW-0238">DNA-binding</keyword>
<feature type="domain" description="Tyr recombinase" evidence="3">
    <location>
        <begin position="219"/>
        <end position="394"/>
    </location>
</feature>
<dbReference type="CDD" id="cd00397">
    <property type="entry name" value="DNA_BRE_C"/>
    <property type="match status" value="1"/>
</dbReference>
<dbReference type="Proteomes" id="UP000028007">
    <property type="component" value="Unassembled WGS sequence"/>
</dbReference>
<comment type="caution">
    <text evidence="4">The sequence shown here is derived from an EMBL/GenBank/DDBJ whole genome shotgun (WGS) entry which is preliminary data.</text>
</comment>
<dbReference type="SUPFAM" id="SSF56349">
    <property type="entry name" value="DNA breaking-rejoining enzymes"/>
    <property type="match status" value="1"/>
</dbReference>